<keyword evidence="2" id="KW-0496">Mitochondrion</keyword>
<keyword evidence="1" id="KW-0812">Transmembrane</keyword>
<keyword evidence="1" id="KW-1133">Transmembrane helix</keyword>
<sequence>MPQLDPVPFASIYLSFSTVFFTSYFLFLRFFLPRISLMVKTQIKYYMHTIQQLFIYQYLMTRKDPHPNEVSVKSANFICAIQLVFQNINLLVVQFIDLISASCYERGSVYLVQQCFFFKKKQSLFI</sequence>
<name>A0A1X8VEX9_9EUKA</name>
<evidence type="ECO:0000256" key="1">
    <source>
        <dbReference type="SAM" id="Phobius"/>
    </source>
</evidence>
<dbReference type="GeneID" id="32888034"/>
<protein>
    <submittedName>
        <fullName evidence="2">ATP synthase F0 subunit 8</fullName>
    </submittedName>
</protein>
<gene>
    <name evidence="2" type="primary">atp8</name>
</gene>
<dbReference type="EMBL" id="KY379823">
    <property type="protein sequence ID" value="AQL10464.1"/>
    <property type="molecule type" value="Genomic_DNA"/>
</dbReference>
<feature type="transmembrane region" description="Helical" evidence="1">
    <location>
        <begin position="12"/>
        <end position="32"/>
    </location>
</feature>
<proteinExistence type="predicted"/>
<accession>A0A1X8VEX9</accession>
<keyword evidence="1" id="KW-0472">Membrane</keyword>
<evidence type="ECO:0000313" key="2">
    <source>
        <dbReference type="EMBL" id="AQL10464.1"/>
    </source>
</evidence>
<geneLocation type="mitochondrion" evidence="2"/>
<dbReference type="RefSeq" id="YP_009370738.1">
    <property type="nucleotide sequence ID" value="NC_034794.1"/>
</dbReference>
<organism evidence="2">
    <name type="scientific">Eukaryota sp. BB2</name>
    <dbReference type="NCBI Taxonomy" id="1949062"/>
    <lineage>
        <taxon>Eukaryota</taxon>
    </lineage>
</organism>
<reference evidence="2" key="1">
    <citation type="journal article" date="2017" name="Genome Biol. Evol.">
        <title>Mitochondrial Genome Evolution and a Novel RNA Editing System in Deep-Branching Heteroloboseids.</title>
        <authorList>
            <person name="Yang J."/>
            <person name="Harding T."/>
            <person name="Kamikawa R."/>
            <person name="Simpson A.G.B."/>
            <person name="Roger A.J."/>
        </authorList>
    </citation>
    <scope>NUCLEOTIDE SEQUENCE</scope>
</reference>
<dbReference type="AlphaFoldDB" id="A0A1X8VEX9"/>